<dbReference type="Gene3D" id="2.130.10.10">
    <property type="entry name" value="YVTN repeat-like/Quinoprotein amine dehydrogenase"/>
    <property type="match status" value="2"/>
</dbReference>
<organism evidence="12 13">
    <name type="scientific">Rhynchophorus ferrugineus</name>
    <name type="common">Red palm weevil</name>
    <name type="synonym">Curculio ferrugineus</name>
    <dbReference type="NCBI Taxonomy" id="354439"/>
    <lineage>
        <taxon>Eukaryota</taxon>
        <taxon>Metazoa</taxon>
        <taxon>Ecdysozoa</taxon>
        <taxon>Arthropoda</taxon>
        <taxon>Hexapoda</taxon>
        <taxon>Insecta</taxon>
        <taxon>Pterygota</taxon>
        <taxon>Neoptera</taxon>
        <taxon>Endopterygota</taxon>
        <taxon>Coleoptera</taxon>
        <taxon>Polyphaga</taxon>
        <taxon>Cucujiformia</taxon>
        <taxon>Curculionidae</taxon>
        <taxon>Dryophthorinae</taxon>
        <taxon>Rhynchophorus</taxon>
    </lineage>
</organism>
<keyword evidence="8" id="KW-0539">Nucleus</keyword>
<evidence type="ECO:0000256" key="6">
    <source>
        <dbReference type="ARBA" id="ARBA00022853"/>
    </source>
</evidence>
<evidence type="ECO:0000256" key="9">
    <source>
        <dbReference type="PROSITE-ProRule" id="PRU00221"/>
    </source>
</evidence>
<feature type="compositionally biased region" description="Low complexity" evidence="10">
    <location>
        <begin position="490"/>
        <end position="517"/>
    </location>
</feature>
<dbReference type="InterPro" id="IPR036322">
    <property type="entry name" value="WD40_repeat_dom_sf"/>
</dbReference>
<evidence type="ECO:0000259" key="11">
    <source>
        <dbReference type="Pfam" id="PF24105"/>
    </source>
</evidence>
<dbReference type="InterPro" id="IPR015943">
    <property type="entry name" value="WD40/YVTN_repeat-like_dom_sf"/>
</dbReference>
<comment type="similarity">
    <text evidence="2">Belongs to the WD repeat HIR1 family.</text>
</comment>
<feature type="repeat" description="WD" evidence="9">
    <location>
        <begin position="118"/>
        <end position="159"/>
    </location>
</feature>
<dbReference type="GO" id="GO:0006281">
    <property type="term" value="P:DNA repair"/>
    <property type="evidence" value="ECO:0007669"/>
    <property type="project" value="UniProtKB-KW"/>
</dbReference>
<dbReference type="InterPro" id="IPR045145">
    <property type="entry name" value="PTHR15271"/>
</dbReference>
<dbReference type="GO" id="GO:0033186">
    <property type="term" value="C:CAF-1 complex"/>
    <property type="evidence" value="ECO:0007669"/>
    <property type="project" value="TreeGrafter"/>
</dbReference>
<protein>
    <recommendedName>
        <fullName evidence="11">CAF1B/HIR1 beta-propeller domain-containing protein</fullName>
    </recommendedName>
</protein>
<evidence type="ECO:0000256" key="5">
    <source>
        <dbReference type="ARBA" id="ARBA00022763"/>
    </source>
</evidence>
<keyword evidence="5" id="KW-0227">DNA damage</keyword>
<feature type="compositionally biased region" description="Basic and acidic residues" evidence="10">
    <location>
        <begin position="538"/>
        <end position="564"/>
    </location>
</feature>
<feature type="compositionally biased region" description="Basic and acidic residues" evidence="10">
    <location>
        <begin position="461"/>
        <end position="476"/>
    </location>
</feature>
<dbReference type="InterPro" id="IPR055410">
    <property type="entry name" value="Beta-prop_CAF1B_HIR1"/>
</dbReference>
<dbReference type="EMBL" id="JAACXV010000165">
    <property type="protein sequence ID" value="KAF7282568.1"/>
    <property type="molecule type" value="Genomic_DNA"/>
</dbReference>
<dbReference type="SMART" id="SM00320">
    <property type="entry name" value="WD40"/>
    <property type="match status" value="5"/>
</dbReference>
<keyword evidence="6" id="KW-0156">Chromatin regulator</keyword>
<dbReference type="PRINTS" id="PR00319">
    <property type="entry name" value="GPROTEINB"/>
</dbReference>
<comment type="subcellular location">
    <subcellularLocation>
        <location evidence="1">Nucleus</location>
    </subcellularLocation>
</comment>
<dbReference type="PROSITE" id="PS50082">
    <property type="entry name" value="WD_REPEATS_2"/>
    <property type="match status" value="3"/>
</dbReference>
<keyword evidence="7" id="KW-0234">DNA repair</keyword>
<comment type="caution">
    <text evidence="12">The sequence shown here is derived from an EMBL/GenBank/DDBJ whole genome shotgun (WGS) entry which is preliminary data.</text>
</comment>
<evidence type="ECO:0000256" key="10">
    <source>
        <dbReference type="SAM" id="MobiDB-lite"/>
    </source>
</evidence>
<sequence>MKCTIPEISWHNREPVLSVDIFPENKEFYRLASGGGDCHVLIWQLNITETGAVNQEVISDLTRHQRAVNCVRWSHNGTYLASGDDDANIIVWQLKVDNIPLLEGDTGDKEIWIVYKVLRGHKEDVYDLSWSIDNSKILSGSVDNTAILWDINKGKLDHILSDHKGFVQGVAWDPKNQIIATVSTDRICRIFDQSGKHVKARVFKGKITSVPDDHFLKDKEVKFFYDDTFKSFFRRLSFTPDGSLLIVPSGHIEVNDCKYFLNATLIFTLDNWLEPAAILPLCRQSSTVIRCCPILFELHDDAPDPFIKLPYRMIFAVGTDHDVILYDTQQIIPFARFQDIHYTRLTDLTWSHDGSLLVASSTDGFCTLITFETRELGVPWTRPKSEEKNVQNLSNCDELPHNDENTDIKNKAEETNNEVKEEVKKRPSFLEQWASKTPKRKRLQEKSVPISIEPIIVLDSPGKKENNKPSIEETKKTIRRIAPVRCGEVSSKNKSQQNKKVIKTTSSNVSSQSTASTEKSHNDDKPKARRIAPIKIGEVSKSDSSKPLADSRNKIDDGDKKHEVNSIGKASPDIRSFFSGKSKKKVEVAPKISQKILKVEIVSTAQPTKRPSKRIAPLKIGEVSTTVKVEKKPHNLTVTRQDITECLNDDAVLDEEELKDYKKASGEIQNFFCRRFTNESQKNIECEKQDFMIEDKTEEFSLQLEDSQSSCISNNDTPKKQSESSKSEGALSESNEVKKGIGTPEKTVLPKTPKRLPFKTLASPRTKIKRSEEVSVGKSSLYIFYIVSYIIL</sequence>
<reference evidence="12" key="1">
    <citation type="submission" date="2020-08" db="EMBL/GenBank/DDBJ databases">
        <title>Genome sequencing and assembly of the red palm weevil Rhynchophorus ferrugineus.</title>
        <authorList>
            <person name="Dias G.B."/>
            <person name="Bergman C.M."/>
            <person name="Manee M."/>
        </authorList>
    </citation>
    <scope>NUCLEOTIDE SEQUENCE</scope>
    <source>
        <strain evidence="12">AA-2017</strain>
        <tissue evidence="12">Whole larva</tissue>
    </source>
</reference>
<dbReference type="PROSITE" id="PS00678">
    <property type="entry name" value="WD_REPEATS_1"/>
    <property type="match status" value="1"/>
</dbReference>
<evidence type="ECO:0000256" key="8">
    <source>
        <dbReference type="ARBA" id="ARBA00023242"/>
    </source>
</evidence>
<feature type="compositionally biased region" description="Basic and acidic residues" evidence="10">
    <location>
        <begin position="717"/>
        <end position="726"/>
    </location>
</feature>
<accession>A0A834MGE3</accession>
<feature type="compositionally biased region" description="Polar residues" evidence="10">
    <location>
        <begin position="706"/>
        <end position="716"/>
    </location>
</feature>
<feature type="repeat" description="WD" evidence="9">
    <location>
        <begin position="61"/>
        <end position="95"/>
    </location>
</feature>
<dbReference type="GO" id="GO:0005634">
    <property type="term" value="C:nucleus"/>
    <property type="evidence" value="ECO:0007669"/>
    <property type="project" value="UniProtKB-SubCell"/>
</dbReference>
<dbReference type="Pfam" id="PF24105">
    <property type="entry name" value="Beta-prop_CAF1B_HIR1"/>
    <property type="match status" value="1"/>
</dbReference>
<gene>
    <name evidence="12" type="ORF">GWI33_002358</name>
</gene>
<name>A0A834MGE3_RHYFE</name>
<dbReference type="AlphaFoldDB" id="A0A834MGE3"/>
<keyword evidence="13" id="KW-1185">Reference proteome</keyword>
<dbReference type="FunFam" id="2.130.10.10:FF:002897">
    <property type="entry name" value="Protein HIRA homolog-like Protein"/>
    <property type="match status" value="1"/>
</dbReference>
<dbReference type="InterPro" id="IPR001632">
    <property type="entry name" value="WD40_G-protein_beta-like"/>
</dbReference>
<evidence type="ECO:0000256" key="3">
    <source>
        <dbReference type="ARBA" id="ARBA00022574"/>
    </source>
</evidence>
<evidence type="ECO:0000313" key="12">
    <source>
        <dbReference type="EMBL" id="KAF7282568.1"/>
    </source>
</evidence>
<feature type="region of interest" description="Disordered" evidence="10">
    <location>
        <begin position="706"/>
        <end position="755"/>
    </location>
</feature>
<evidence type="ECO:0000256" key="4">
    <source>
        <dbReference type="ARBA" id="ARBA00022737"/>
    </source>
</evidence>
<evidence type="ECO:0000256" key="7">
    <source>
        <dbReference type="ARBA" id="ARBA00023204"/>
    </source>
</evidence>
<keyword evidence="4" id="KW-0677">Repeat</keyword>
<feature type="region of interest" description="Disordered" evidence="10">
    <location>
        <begin position="460"/>
        <end position="566"/>
    </location>
</feature>
<dbReference type="GO" id="GO:0006335">
    <property type="term" value="P:DNA replication-dependent chromatin assembly"/>
    <property type="evidence" value="ECO:0007669"/>
    <property type="project" value="InterPro"/>
</dbReference>
<feature type="repeat" description="WD" evidence="9">
    <location>
        <begin position="160"/>
        <end position="192"/>
    </location>
</feature>
<evidence type="ECO:0000256" key="1">
    <source>
        <dbReference type="ARBA" id="ARBA00004123"/>
    </source>
</evidence>
<feature type="domain" description="CAF1B/HIR1 beta-propeller" evidence="11">
    <location>
        <begin position="1"/>
        <end position="376"/>
    </location>
</feature>
<dbReference type="PROSITE" id="PS50294">
    <property type="entry name" value="WD_REPEATS_REGION"/>
    <property type="match status" value="2"/>
</dbReference>
<dbReference type="PANTHER" id="PTHR15271:SF4">
    <property type="entry name" value="CHROMATIN ASSEMBLY FACTOR 1 SUBUNIT B"/>
    <property type="match status" value="1"/>
</dbReference>
<keyword evidence="3 9" id="KW-0853">WD repeat</keyword>
<evidence type="ECO:0000256" key="2">
    <source>
        <dbReference type="ARBA" id="ARBA00007306"/>
    </source>
</evidence>
<dbReference type="InterPro" id="IPR019775">
    <property type="entry name" value="WD40_repeat_CS"/>
</dbReference>
<dbReference type="GO" id="GO:0006334">
    <property type="term" value="P:nucleosome assembly"/>
    <property type="evidence" value="ECO:0007669"/>
    <property type="project" value="TreeGrafter"/>
</dbReference>
<dbReference type="InterPro" id="IPR001680">
    <property type="entry name" value="WD40_rpt"/>
</dbReference>
<dbReference type="OrthoDB" id="71227at2759"/>
<dbReference type="Proteomes" id="UP000625711">
    <property type="component" value="Unassembled WGS sequence"/>
</dbReference>
<proteinExistence type="inferred from homology"/>
<evidence type="ECO:0000313" key="13">
    <source>
        <dbReference type="Proteomes" id="UP000625711"/>
    </source>
</evidence>
<dbReference type="PANTHER" id="PTHR15271">
    <property type="entry name" value="CHROMATIN ASSEMBLY FACTOR 1 SUBUNIT B"/>
    <property type="match status" value="1"/>
</dbReference>
<dbReference type="SUPFAM" id="SSF50978">
    <property type="entry name" value="WD40 repeat-like"/>
    <property type="match status" value="1"/>
</dbReference>